<proteinExistence type="predicted"/>
<accession>A0A4Q0PD44</accession>
<comment type="caution">
    <text evidence="2">The sequence shown here is derived from an EMBL/GenBank/DDBJ whole genome shotgun (WGS) entry which is preliminary data.</text>
</comment>
<dbReference type="Proteomes" id="UP000289238">
    <property type="component" value="Unassembled WGS sequence"/>
</dbReference>
<dbReference type="Pfam" id="PF12728">
    <property type="entry name" value="HTH_17"/>
    <property type="match status" value="1"/>
</dbReference>
<dbReference type="OrthoDB" id="597977at2"/>
<name>A0A4Q0PD44_9FLAO</name>
<reference evidence="2 3" key="1">
    <citation type="submission" date="2018-07" db="EMBL/GenBank/DDBJ databases">
        <title>Leeuwenhoekiella genomics.</title>
        <authorList>
            <person name="Tahon G."/>
            <person name="Willems A."/>
        </authorList>
    </citation>
    <scope>NUCLEOTIDE SEQUENCE [LARGE SCALE GENOMIC DNA]</scope>
    <source>
        <strain evidence="2 3">LMG 22550</strain>
    </source>
</reference>
<evidence type="ECO:0000313" key="2">
    <source>
        <dbReference type="EMBL" id="RXG24306.1"/>
    </source>
</evidence>
<dbReference type="EMBL" id="QOVM01000001">
    <property type="protein sequence ID" value="RXG24306.1"/>
    <property type="molecule type" value="Genomic_DNA"/>
</dbReference>
<dbReference type="AlphaFoldDB" id="A0A4Q0PD44"/>
<dbReference type="RefSeq" id="WP_128756056.1">
    <property type="nucleotide sequence ID" value="NZ_QOVM01000001.1"/>
</dbReference>
<keyword evidence="3" id="KW-1185">Reference proteome</keyword>
<evidence type="ECO:0000313" key="3">
    <source>
        <dbReference type="Proteomes" id="UP000289238"/>
    </source>
</evidence>
<dbReference type="InterPro" id="IPR041657">
    <property type="entry name" value="HTH_17"/>
</dbReference>
<evidence type="ECO:0000259" key="1">
    <source>
        <dbReference type="Pfam" id="PF12728"/>
    </source>
</evidence>
<protein>
    <submittedName>
        <fullName evidence="2">Helix-turn-helix protein</fullName>
    </submittedName>
</protein>
<gene>
    <name evidence="2" type="ORF">DSM00_92</name>
</gene>
<sequence length="97" mass="11435">MSNSENVVEILLDIRNQLYLNKKVFNIEDLERYTGLSKSKIYKLSRLQLLPKGSNKNIRQLFFKKEDIDNWLLGEPDTSDDFLEAEFNKKLLLNKKA</sequence>
<organism evidence="2 3">
    <name type="scientific">Leeuwenhoekiella aequorea</name>
    <dbReference type="NCBI Taxonomy" id="283736"/>
    <lineage>
        <taxon>Bacteria</taxon>
        <taxon>Pseudomonadati</taxon>
        <taxon>Bacteroidota</taxon>
        <taxon>Flavobacteriia</taxon>
        <taxon>Flavobacteriales</taxon>
        <taxon>Flavobacteriaceae</taxon>
        <taxon>Leeuwenhoekiella</taxon>
    </lineage>
</organism>
<feature type="domain" description="Helix-turn-helix" evidence="1">
    <location>
        <begin position="25"/>
        <end position="72"/>
    </location>
</feature>